<dbReference type="RefSeq" id="WP_166112906.1">
    <property type="nucleotide sequence ID" value="NZ_BAABDB010000040.1"/>
</dbReference>
<dbReference type="AlphaFoldDB" id="A0A841QET3"/>
<dbReference type="EMBL" id="JACHIE010000005">
    <property type="protein sequence ID" value="MBB6456956.1"/>
    <property type="molecule type" value="Genomic_DNA"/>
</dbReference>
<gene>
    <name evidence="2" type="ORF">HNR55_001539</name>
</gene>
<accession>A0A841QET3</accession>
<reference evidence="2 3" key="1">
    <citation type="submission" date="2020-08" db="EMBL/GenBank/DDBJ databases">
        <title>Genomic Encyclopedia of Type Strains, Phase IV (KMG-IV): sequencing the most valuable type-strain genomes for metagenomic binning, comparative biology and taxonomic classification.</title>
        <authorList>
            <person name="Goeker M."/>
        </authorList>
    </citation>
    <scope>NUCLEOTIDE SEQUENCE [LARGE SCALE GENOMIC DNA]</scope>
    <source>
        <strain evidence="2 3">DSM 4491</strain>
    </source>
</reference>
<proteinExistence type="predicted"/>
<feature type="region of interest" description="Disordered" evidence="1">
    <location>
        <begin position="344"/>
        <end position="368"/>
    </location>
</feature>
<name>A0A841QET3_9PROT</name>
<protein>
    <submittedName>
        <fullName evidence="2">Uncharacterized protein</fullName>
    </submittedName>
</protein>
<comment type="caution">
    <text evidence="2">The sequence shown here is derived from an EMBL/GenBank/DDBJ whole genome shotgun (WGS) entry which is preliminary data.</text>
</comment>
<evidence type="ECO:0000256" key="1">
    <source>
        <dbReference type="SAM" id="MobiDB-lite"/>
    </source>
</evidence>
<sequence length="368" mass="40493">MKPVDNRQSARIVGLEFGLTSLPAHSGDGHPSKPQALAQHLSEAGQLHGICHPNLVRLALLVSASSCMIGLAGLWLRKKQYDLEVSQVALAYAQAAAECPDDESWDAEASLVNAFADRLREIPRKRLICSARNFRSNLLTFVSRQIGRFLFGWLTVAINRLGNFRDQIKRLVLGFHRTAVGIVKADNKPFTRKAVFRIFERHKGSSSVVGLDDSTMDEAGGSGNAATSRVEVLHGQCGEKGFVDLGVPFAQRAAEAEMLAPNGPQKEENSRQSRLFFAALTVLLDWTPEGKSILRVSGAFARNYLNGFWVHMAGQPGVYAHFSFLGSIRGEMLFSVDEWRPETDQQLCPPSPLLRLRGPFQKGPSDDL</sequence>
<evidence type="ECO:0000313" key="3">
    <source>
        <dbReference type="Proteomes" id="UP000578000"/>
    </source>
</evidence>
<evidence type="ECO:0000313" key="2">
    <source>
        <dbReference type="EMBL" id="MBB6456956.1"/>
    </source>
</evidence>
<organism evidence="2 3">
    <name type="scientific">Acetobacter lovaniensis</name>
    <dbReference type="NCBI Taxonomy" id="104100"/>
    <lineage>
        <taxon>Bacteria</taxon>
        <taxon>Pseudomonadati</taxon>
        <taxon>Pseudomonadota</taxon>
        <taxon>Alphaproteobacteria</taxon>
        <taxon>Acetobacterales</taxon>
        <taxon>Acetobacteraceae</taxon>
        <taxon>Acetobacter</taxon>
    </lineage>
</organism>
<keyword evidence="3" id="KW-1185">Reference proteome</keyword>
<dbReference type="Proteomes" id="UP000578000">
    <property type="component" value="Unassembled WGS sequence"/>
</dbReference>